<dbReference type="PROSITE" id="PS50853">
    <property type="entry name" value="FN3"/>
    <property type="match status" value="7"/>
</dbReference>
<dbReference type="GO" id="GO:0005524">
    <property type="term" value="F:ATP binding"/>
    <property type="evidence" value="ECO:0007669"/>
    <property type="project" value="UniProtKB-UniRule"/>
</dbReference>
<keyword evidence="6 15" id="KW-0547">Nucleotide-binding</keyword>
<dbReference type="InterPro" id="IPR000719">
    <property type="entry name" value="Prot_kinase_dom"/>
</dbReference>
<dbReference type="SUPFAM" id="SSF49265">
    <property type="entry name" value="Fibronectin type III"/>
    <property type="match status" value="5"/>
</dbReference>
<evidence type="ECO:0000256" key="19">
    <source>
        <dbReference type="SAM" id="SignalP"/>
    </source>
</evidence>
<feature type="compositionally biased region" description="Low complexity" evidence="17">
    <location>
        <begin position="1722"/>
        <end position="1741"/>
    </location>
</feature>
<feature type="region of interest" description="Disordered" evidence="17">
    <location>
        <begin position="2299"/>
        <end position="2513"/>
    </location>
</feature>
<evidence type="ECO:0000313" key="22">
    <source>
        <dbReference type="EnsemblMetazoa" id="XP_038044153.1"/>
    </source>
</evidence>
<evidence type="ECO:0000256" key="14">
    <source>
        <dbReference type="ARBA" id="ARBA00051243"/>
    </source>
</evidence>
<dbReference type="Gene3D" id="2.120.10.30">
    <property type="entry name" value="TolB, C-terminal domain"/>
    <property type="match status" value="3"/>
</dbReference>
<feature type="domain" description="Fibronectin type-III" evidence="21">
    <location>
        <begin position="217"/>
        <end position="306"/>
    </location>
</feature>
<dbReference type="SMART" id="SM00060">
    <property type="entry name" value="FN3"/>
    <property type="match status" value="8"/>
</dbReference>
<dbReference type="Gene3D" id="2.60.40.10">
    <property type="entry name" value="Immunoglobulins"/>
    <property type="match status" value="8"/>
</dbReference>
<organism evidence="22 23">
    <name type="scientific">Patiria miniata</name>
    <name type="common">Bat star</name>
    <name type="synonym">Asterina miniata</name>
    <dbReference type="NCBI Taxonomy" id="46514"/>
    <lineage>
        <taxon>Eukaryota</taxon>
        <taxon>Metazoa</taxon>
        <taxon>Echinodermata</taxon>
        <taxon>Eleutherozoa</taxon>
        <taxon>Asterozoa</taxon>
        <taxon>Asteroidea</taxon>
        <taxon>Valvatacea</taxon>
        <taxon>Valvatida</taxon>
        <taxon>Asterinidae</taxon>
        <taxon>Patiria</taxon>
    </lineage>
</organism>
<keyword evidence="9 18" id="KW-1133">Transmembrane helix</keyword>
<evidence type="ECO:0000259" key="21">
    <source>
        <dbReference type="PROSITE" id="PS50853"/>
    </source>
</evidence>
<feature type="signal peptide" evidence="19">
    <location>
        <begin position="1"/>
        <end position="28"/>
    </location>
</feature>
<dbReference type="GO" id="GO:0043235">
    <property type="term" value="C:receptor complex"/>
    <property type="evidence" value="ECO:0007669"/>
    <property type="project" value="TreeGrafter"/>
</dbReference>
<dbReference type="Gene3D" id="1.10.510.10">
    <property type="entry name" value="Transferase(Phosphotransferase) domain 1"/>
    <property type="match status" value="1"/>
</dbReference>
<protein>
    <recommendedName>
        <fullName evidence="16">Tyrosine-protein kinase receptor</fullName>
        <ecNumber evidence="16">2.7.10.1</ecNumber>
    </recommendedName>
</protein>
<accession>A0A913YX89</accession>
<dbReference type="PROSITE" id="PS00239">
    <property type="entry name" value="RECEPTOR_TYR_KIN_II"/>
    <property type="match status" value="1"/>
</dbReference>
<dbReference type="SUPFAM" id="SSF56112">
    <property type="entry name" value="Protein kinase-like (PK-like)"/>
    <property type="match status" value="1"/>
</dbReference>
<dbReference type="InterPro" id="IPR036116">
    <property type="entry name" value="FN3_sf"/>
</dbReference>
<dbReference type="InterPro" id="IPR003961">
    <property type="entry name" value="FN3_dom"/>
</dbReference>
<dbReference type="InterPro" id="IPR002011">
    <property type="entry name" value="Tyr_kinase_rcpt_2_CS"/>
</dbReference>
<evidence type="ECO:0000256" key="9">
    <source>
        <dbReference type="ARBA" id="ARBA00022989"/>
    </source>
</evidence>
<feature type="domain" description="Fibronectin type-III" evidence="21">
    <location>
        <begin position="618"/>
        <end position="717"/>
    </location>
</feature>
<keyword evidence="11" id="KW-0829">Tyrosine-protein kinase</keyword>
<comment type="catalytic activity">
    <reaction evidence="14 16">
        <text>L-tyrosyl-[protein] + ATP = O-phospho-L-tyrosyl-[protein] + ADP + H(+)</text>
        <dbReference type="Rhea" id="RHEA:10596"/>
        <dbReference type="Rhea" id="RHEA-COMP:10136"/>
        <dbReference type="Rhea" id="RHEA-COMP:20101"/>
        <dbReference type="ChEBI" id="CHEBI:15378"/>
        <dbReference type="ChEBI" id="CHEBI:30616"/>
        <dbReference type="ChEBI" id="CHEBI:46858"/>
        <dbReference type="ChEBI" id="CHEBI:61978"/>
        <dbReference type="ChEBI" id="CHEBI:456216"/>
        <dbReference type="EC" id="2.7.10.1"/>
    </reaction>
</comment>
<evidence type="ECO:0000256" key="13">
    <source>
        <dbReference type="ARBA" id="ARBA00023180"/>
    </source>
</evidence>
<dbReference type="InterPro" id="IPR001245">
    <property type="entry name" value="Ser-Thr/Tyr_kinase_cat_dom"/>
</dbReference>
<dbReference type="InterPro" id="IPR017441">
    <property type="entry name" value="Protein_kinase_ATP_BS"/>
</dbReference>
<feature type="domain" description="Fibronectin type-III" evidence="21">
    <location>
        <begin position="1793"/>
        <end position="1886"/>
    </location>
</feature>
<dbReference type="PROSITE" id="PS00109">
    <property type="entry name" value="PROTEIN_KINASE_TYR"/>
    <property type="match status" value="1"/>
</dbReference>
<feature type="binding site" evidence="15">
    <location>
        <position position="2015"/>
    </location>
    <ligand>
        <name>ATP</name>
        <dbReference type="ChEBI" id="CHEBI:30616"/>
    </ligand>
</feature>
<keyword evidence="13" id="KW-0325">Glycoprotein</keyword>
<dbReference type="CDD" id="cd05044">
    <property type="entry name" value="PTKc_c-ros"/>
    <property type="match status" value="1"/>
</dbReference>
<evidence type="ECO:0000256" key="1">
    <source>
        <dbReference type="ARBA" id="ARBA00004167"/>
    </source>
</evidence>
<dbReference type="InterPro" id="IPR000033">
    <property type="entry name" value="LDLR_classB_rpt"/>
</dbReference>
<dbReference type="InterPro" id="IPR050122">
    <property type="entry name" value="RTK"/>
</dbReference>
<dbReference type="PROSITE" id="PS50011">
    <property type="entry name" value="PROTEIN_KINASE_DOM"/>
    <property type="match status" value="1"/>
</dbReference>
<evidence type="ECO:0000256" key="6">
    <source>
        <dbReference type="ARBA" id="ARBA00022741"/>
    </source>
</evidence>
<proteinExistence type="inferred from homology"/>
<evidence type="ECO:0000256" key="10">
    <source>
        <dbReference type="ARBA" id="ARBA00023136"/>
    </source>
</evidence>
<sequence length="2513" mass="277951">MAINGTKNRWNFEVILLLLAVSFSWTNADLVSRCEETCQAALNAASGTETLVCNDTCRMSSCRAGCHYWDNTTADACTQQCNSTFSLPSQVQYCGSGCLYAEDEYAAVVRAQLGNISAPYVLSMASITNDSVDIGWAAANHEAVTYRLQWRYVEIEGSTWTSYHRQPVSVLQASVTGLHPLVSYKFRIQWVITLRHVLSSPASVEVTTDPYGPPLSAPIITSLVSPSPSTISVSWKRPNFPSGPIIQYTVRIQNNIGYPQMTVTVRNTHTFVRLEPGTVYNVTVTARNADGESPEARQTMTTQPPLNDTSIQPYLVVGVSAVFFPTNNWASYVSFAPFDKLGVEFPQDVHVADIENTTIADVAVHYWKKLLYLSDSSGAIHRRAVNVSNLDTYNSPSEVIYNSTKVATLLTVDWLFDHLYFAQENQILRCDLTCSQAAEVVINGLDSTPTELHVDPYNGFIYWSEFGPSKGIYRLDLAHLGNNANGQKQLIVQLENVETFLIDPTGYQVIFPNASSDSIVGSFLDGTEQDTLRVDEGHVLEYFTNMSSLAYFNNLFVWTRYDSVIRTCGVLGEEPYNAAFMYFEDKSGTNVENIDFDCAEAYHGLDVYHPYYQPIPAPVTPPTKLQVLFSDTTAQVSWVRPTDLESTGEGAWQEWTYETELTDVTSSDVIILDSIQDLTARLVNLTSQTKYSIRVRGYSQTARGPWSQSFVGTTLKQVAEEPFLVFASSDAIKRINLDGTGLADMANRSGIRDFAWDGDALYWCDNTGAVFKVNLTIPGMIVTELPFTSYTEALAVDWFTGKLYRGNSNQQDLVIDSVNAYMYWTTTKTVECSRFNGEGRFDYERISGLSDDLIAGVTLDLTDGFVYWFSLANEDSVQSLKLYRARLAGTGMGDPTSSKEELNVVPSNIERVALSFYSQKLFWINEQDEIIIGSVEGSSLATLPDGQGATTLSVIQSTLHPLPDGFSSVPTVIPSMIPAESFQITGPWHNFDITWRASTEVNYGTVFYDVSVMVGNSVATEVVQAAVYNMIGVDPFQPLSISIQPYTYWGSAEPVTVTRRSPMSVPTVPQNPRAFLTENKDIYTGTSNYSAVFRWEAVMETNGILLGYKVRWGSSLNDLMIRTVDNETYQFAVNNLRNNTDYYFQVEGFTEIDSGPATSLVNVSTNAPNPPPVIFSIGSNSITQMDTDTQTTTDLLGGESVTATAIAFIAQGKLLFWADSTKLMVKSSNFDGSNEQDLFPFEDAHQPQAGGLAVDWLSRCIYASTGARILKYDSTLPAGSAVTTLADAETSSTVYAYLGIVVDPLQSRLYWTQGTLINGIVLMTSDLQGQSSRPLLGSQGGRRKRQACSCNENATASGVIAMDLSNAQNPELFFAVSLIGDIYATDLEGCQCRLVIAASDHAQSGLPPDSLTVDQTRVYWTNRDQEIVASADKVTGQDFRSEVVNPVPILAAFGDNLQPYPDPVCLAPPAYTSEAQLVSSTRSTLNLTLAPASVYPQCTGVSTSPVTYTLHYGKTESGSLPFTKTSRDTDVLLDGLDPYTEYSIRVSARNYYTVGEPSLGPQAVHMTSFGVPTEARNVTVTVLDPHEVKVRWLRPLESNGPIENLRYKVVIERMANAGTFEKLYVRSMKNSSLEFELKIEDLVGGNMYQFQIKAFPESAEELHSLSQMVTMTTFQIPNTVNVLSNTADTISVDWTSPSDGSVAMHRIEYLYAGTQDLPNGPSSSDSSSSWMRLNNENETEPNTTYVEEISGLTPYSYYHIRAQVIYVTNRTYDYSKNLGRIVTNGTAAGLPPPPAPPEIIPKTQGFEVRWIKPTVINGPDTDFIFILQAKSSKGDWVTVYQGSMTTWEAKDLMEDESYTFRVAGQSVVGMGPYSATTAPQIYTMAGEDTQIPLYVIIVAAVVVVLILLAIIVVAIVLRRRAKRDAKWKNNVTVAYRADTELATLRQYPTTIVQKDNSLYAVTTTVDGKEVELPIFPRERLKLITFLGSGAFGEVFEGLALNIHGPDSGEARVAVKTLKQGATDQEKEEFLKEAVLMGNFHDKNILALLGVCLDNDPQFIILELMEGGDLLSYLRGARGTSITPCRLSPLDLIDIVIDVAKGCRYLESLKFVHRDLAARNCLVSTKDHLAPDRSVKIGDFGLARDIYKSDYYRKEGEGLLPVRWMSPEALMDGVFTVQSDVWAFGVLVWEVMTLGQQPYPARTNVEVLHYVTAGGRLDRPDNCPDDIHHLMLKCWEKQPEGRPSFHSNLEKLNSYRRKSASMSSGVDNPAFEKDSIKYLRLASGGGAAGGAEDYLQPMDSAQSLGRRESTDSLNEIKTKAQEDARRYQERNPDHYRSQGAKPKARNANRDSLGLPQGSAVDLEPRYTAAPSSFSKATGAKVKPDQVARQPSDRAASNAASNAASKAPRPKKPLNMKGSWVDPEKKEKHMKKAAENKRRREEVEERRRREQADAPQGPSVVIMDEPYLISQPADSQMPMRRAPNPFRESSGDEADRRDYTNWPKNIEEDHTVYQV</sequence>
<evidence type="ECO:0000256" key="2">
    <source>
        <dbReference type="ARBA" id="ARBA00022553"/>
    </source>
</evidence>
<evidence type="ECO:0000256" key="4">
    <source>
        <dbReference type="ARBA" id="ARBA00022692"/>
    </source>
</evidence>
<feature type="compositionally biased region" description="Low complexity" evidence="17">
    <location>
        <begin position="2392"/>
        <end position="2405"/>
    </location>
</feature>
<keyword evidence="19" id="KW-0732">Signal</keyword>
<dbReference type="OMA" id="RDYWHLQ"/>
<reference evidence="22" key="1">
    <citation type="submission" date="2022-11" db="UniProtKB">
        <authorList>
            <consortium name="EnsemblMetazoa"/>
        </authorList>
    </citation>
    <scope>IDENTIFICATION</scope>
</reference>
<evidence type="ECO:0000259" key="20">
    <source>
        <dbReference type="PROSITE" id="PS50011"/>
    </source>
</evidence>
<dbReference type="InterPro" id="IPR011042">
    <property type="entry name" value="6-blade_b-propeller_TolB-like"/>
</dbReference>
<dbReference type="RefSeq" id="XP_038044153.1">
    <property type="nucleotide sequence ID" value="XM_038188225.1"/>
</dbReference>
<name>A0A913YX89_PATMI</name>
<dbReference type="GO" id="GO:0007169">
    <property type="term" value="P:cell surface receptor protein tyrosine kinase signaling pathway"/>
    <property type="evidence" value="ECO:0007669"/>
    <property type="project" value="InterPro"/>
</dbReference>
<evidence type="ECO:0000256" key="15">
    <source>
        <dbReference type="PROSITE-ProRule" id="PRU10141"/>
    </source>
</evidence>
<feature type="region of interest" description="Disordered" evidence="17">
    <location>
        <begin position="1715"/>
        <end position="1741"/>
    </location>
</feature>
<dbReference type="SMART" id="SM00135">
    <property type="entry name" value="LY"/>
    <property type="match status" value="6"/>
</dbReference>
<dbReference type="FunFam" id="1.10.510.10:FF:000341">
    <property type="entry name" value="Tyrosine-protein kinase receptor"/>
    <property type="match status" value="1"/>
</dbReference>
<evidence type="ECO:0000256" key="5">
    <source>
        <dbReference type="ARBA" id="ARBA00022737"/>
    </source>
</evidence>
<feature type="domain" description="Fibronectin type-III" evidence="21">
    <location>
        <begin position="118"/>
        <end position="211"/>
    </location>
</feature>
<dbReference type="EC" id="2.7.10.1" evidence="16"/>
<dbReference type="GeneID" id="119718806"/>
<feature type="chain" id="PRO_5036895653" description="Tyrosine-protein kinase receptor" evidence="19">
    <location>
        <begin position="29"/>
        <end position="2513"/>
    </location>
</feature>
<evidence type="ECO:0000256" key="3">
    <source>
        <dbReference type="ARBA" id="ARBA00022679"/>
    </source>
</evidence>
<keyword evidence="4 16" id="KW-0812">Transmembrane</keyword>
<dbReference type="Gene3D" id="3.30.200.20">
    <property type="entry name" value="Phosphorylase Kinase, domain 1"/>
    <property type="match status" value="1"/>
</dbReference>
<dbReference type="GO" id="GO:0004714">
    <property type="term" value="F:transmembrane receptor protein tyrosine kinase activity"/>
    <property type="evidence" value="ECO:0007669"/>
    <property type="project" value="UniProtKB-EC"/>
</dbReference>
<dbReference type="SMART" id="SM00219">
    <property type="entry name" value="TyrKc"/>
    <property type="match status" value="1"/>
</dbReference>
<keyword evidence="2 16" id="KW-0597">Phosphoprotein</keyword>
<dbReference type="PRINTS" id="PR00109">
    <property type="entry name" value="TYRKINASE"/>
</dbReference>
<dbReference type="PANTHER" id="PTHR24416:SF527">
    <property type="entry name" value="PROTO-ONCOGENE TYROSINE-PROTEIN KINASE ROS"/>
    <property type="match status" value="1"/>
</dbReference>
<dbReference type="CDD" id="cd00063">
    <property type="entry name" value="FN3"/>
    <property type="match status" value="8"/>
</dbReference>
<keyword evidence="8 15" id="KW-0067">ATP-binding</keyword>
<dbReference type="EnsemblMetazoa" id="XM_038188225.1">
    <property type="protein sequence ID" value="XP_038044153.1"/>
    <property type="gene ID" value="LOC119718806"/>
</dbReference>
<evidence type="ECO:0000256" key="8">
    <source>
        <dbReference type="ARBA" id="ARBA00022840"/>
    </source>
</evidence>
<dbReference type="InterPro" id="IPR008266">
    <property type="entry name" value="Tyr_kinase_AS"/>
</dbReference>
<evidence type="ECO:0000256" key="7">
    <source>
        <dbReference type="ARBA" id="ARBA00022777"/>
    </source>
</evidence>
<feature type="domain" description="Fibronectin type-III" evidence="21">
    <location>
        <begin position="1468"/>
        <end position="1570"/>
    </location>
</feature>
<evidence type="ECO:0000256" key="17">
    <source>
        <dbReference type="SAM" id="MobiDB-lite"/>
    </source>
</evidence>
<keyword evidence="10 18" id="KW-0472">Membrane</keyword>
<comment type="similarity">
    <text evidence="16">Belongs to the protein kinase superfamily. Tyr protein kinase family. Insulin receptor subfamily.</text>
</comment>
<dbReference type="CTD" id="6098"/>
<dbReference type="InterPro" id="IPR013783">
    <property type="entry name" value="Ig-like_fold"/>
</dbReference>
<feature type="domain" description="Fibronectin type-III" evidence="21">
    <location>
        <begin position="1068"/>
        <end position="1168"/>
    </location>
</feature>
<comment type="subcellular location">
    <subcellularLocation>
        <location evidence="1">Membrane</location>
        <topology evidence="1">Single-pass membrane protein</topology>
    </subcellularLocation>
</comment>
<dbReference type="InterPro" id="IPR020635">
    <property type="entry name" value="Tyr_kinase_cat_dom"/>
</dbReference>
<keyword evidence="5" id="KW-0677">Repeat</keyword>
<dbReference type="Pfam" id="PF00041">
    <property type="entry name" value="fn3"/>
    <property type="match status" value="3"/>
</dbReference>
<evidence type="ECO:0000313" key="23">
    <source>
        <dbReference type="Proteomes" id="UP000887568"/>
    </source>
</evidence>
<dbReference type="SUPFAM" id="SSF63825">
    <property type="entry name" value="YWTD domain"/>
    <property type="match status" value="3"/>
</dbReference>
<feature type="compositionally biased region" description="Basic and acidic residues" evidence="17">
    <location>
        <begin position="2304"/>
        <end position="2335"/>
    </location>
</feature>
<dbReference type="InterPro" id="IPR011009">
    <property type="entry name" value="Kinase-like_dom_sf"/>
</dbReference>
<evidence type="ECO:0000256" key="12">
    <source>
        <dbReference type="ARBA" id="ARBA00023170"/>
    </source>
</evidence>
<evidence type="ECO:0000256" key="18">
    <source>
        <dbReference type="SAM" id="Phobius"/>
    </source>
</evidence>
<feature type="transmembrane region" description="Helical" evidence="18">
    <location>
        <begin position="1893"/>
        <end position="1917"/>
    </location>
</feature>
<keyword evidence="23" id="KW-1185">Reference proteome</keyword>
<dbReference type="GO" id="GO:0005886">
    <property type="term" value="C:plasma membrane"/>
    <property type="evidence" value="ECO:0007669"/>
    <property type="project" value="TreeGrafter"/>
</dbReference>
<keyword evidence="7" id="KW-0418">Kinase</keyword>
<dbReference type="Proteomes" id="UP000887568">
    <property type="component" value="Unplaced"/>
</dbReference>
<dbReference type="PROSITE" id="PS00107">
    <property type="entry name" value="PROTEIN_KINASE_ATP"/>
    <property type="match status" value="1"/>
</dbReference>
<evidence type="ECO:0000256" key="16">
    <source>
        <dbReference type="RuleBase" id="RU000312"/>
    </source>
</evidence>
<dbReference type="GO" id="GO:0032006">
    <property type="term" value="P:regulation of TOR signaling"/>
    <property type="evidence" value="ECO:0007669"/>
    <property type="project" value="TreeGrafter"/>
</dbReference>
<keyword evidence="3" id="KW-0808">Transferase</keyword>
<dbReference type="OrthoDB" id="65481at2759"/>
<feature type="compositionally biased region" description="Basic and acidic residues" evidence="17">
    <location>
        <begin position="2487"/>
        <end position="2513"/>
    </location>
</feature>
<keyword evidence="12 16" id="KW-0675">Receptor</keyword>
<feature type="domain" description="Fibronectin type-III" evidence="21">
    <location>
        <begin position="1574"/>
        <end position="1679"/>
    </location>
</feature>
<feature type="domain" description="Protein kinase" evidence="20">
    <location>
        <begin position="1980"/>
        <end position="2255"/>
    </location>
</feature>
<dbReference type="PANTHER" id="PTHR24416">
    <property type="entry name" value="TYROSINE-PROTEIN KINASE RECEPTOR"/>
    <property type="match status" value="1"/>
</dbReference>
<feature type="compositionally biased region" description="Basic and acidic residues" evidence="17">
    <location>
        <begin position="2420"/>
        <end position="2450"/>
    </location>
</feature>
<evidence type="ECO:0000256" key="11">
    <source>
        <dbReference type="ARBA" id="ARBA00023137"/>
    </source>
</evidence>
<dbReference type="Pfam" id="PF07714">
    <property type="entry name" value="PK_Tyr_Ser-Thr"/>
    <property type="match status" value="1"/>
</dbReference>